<dbReference type="PANTHER" id="PTHR43434:SF1">
    <property type="entry name" value="PHOSPHOGLYCOLATE PHOSPHATASE"/>
    <property type="match status" value="1"/>
</dbReference>
<proteinExistence type="predicted"/>
<dbReference type="STRING" id="1650663.GCA_001486665_00105"/>
<comment type="caution">
    <text evidence="1">The sequence shown here is derived from an EMBL/GenBank/DDBJ whole genome shotgun (WGS) entry which is preliminary data.</text>
</comment>
<name>A0A4R1QI89_9FIRM</name>
<evidence type="ECO:0000313" key="2">
    <source>
        <dbReference type="Proteomes" id="UP000295184"/>
    </source>
</evidence>
<reference evidence="1 2" key="1">
    <citation type="submission" date="2019-03" db="EMBL/GenBank/DDBJ databases">
        <title>Genomic Encyclopedia of Type Strains, Phase IV (KMG-IV): sequencing the most valuable type-strain genomes for metagenomic binning, comparative biology and taxonomic classification.</title>
        <authorList>
            <person name="Goeker M."/>
        </authorList>
    </citation>
    <scope>NUCLEOTIDE SEQUENCE [LARGE SCALE GENOMIC DNA]</scope>
    <source>
        <strain evidence="1 2">DSM 100451</strain>
    </source>
</reference>
<dbReference type="GO" id="GO:0006281">
    <property type="term" value="P:DNA repair"/>
    <property type="evidence" value="ECO:0007669"/>
    <property type="project" value="TreeGrafter"/>
</dbReference>
<dbReference type="Pfam" id="PF13419">
    <property type="entry name" value="HAD_2"/>
    <property type="match status" value="1"/>
</dbReference>
<protein>
    <submittedName>
        <fullName evidence="1">Phosphoglycolate phosphatase</fullName>
    </submittedName>
</protein>
<dbReference type="SUPFAM" id="SSF56784">
    <property type="entry name" value="HAD-like"/>
    <property type="match status" value="1"/>
</dbReference>
<dbReference type="NCBIfam" id="TIGR01509">
    <property type="entry name" value="HAD-SF-IA-v3"/>
    <property type="match status" value="1"/>
</dbReference>
<dbReference type="Proteomes" id="UP000295184">
    <property type="component" value="Unassembled WGS sequence"/>
</dbReference>
<dbReference type="InterPro" id="IPR036412">
    <property type="entry name" value="HAD-like_sf"/>
</dbReference>
<dbReference type="InterPro" id="IPR006439">
    <property type="entry name" value="HAD-SF_hydro_IA"/>
</dbReference>
<dbReference type="Gene3D" id="1.10.150.240">
    <property type="entry name" value="Putative phosphatase, domain 2"/>
    <property type="match status" value="1"/>
</dbReference>
<accession>A0A4R1QI89</accession>
<dbReference type="Gene3D" id="3.40.50.1000">
    <property type="entry name" value="HAD superfamily/HAD-like"/>
    <property type="match status" value="1"/>
</dbReference>
<dbReference type="GO" id="GO:0008967">
    <property type="term" value="F:phosphoglycolate phosphatase activity"/>
    <property type="evidence" value="ECO:0007669"/>
    <property type="project" value="TreeGrafter"/>
</dbReference>
<dbReference type="EMBL" id="SLUM01000046">
    <property type="protein sequence ID" value="TCL51754.1"/>
    <property type="molecule type" value="Genomic_DNA"/>
</dbReference>
<gene>
    <name evidence="1" type="ORF">EDD77_1467</name>
</gene>
<dbReference type="InterPro" id="IPR023214">
    <property type="entry name" value="HAD_sf"/>
</dbReference>
<dbReference type="RefSeq" id="WP_058962645.1">
    <property type="nucleotide sequence ID" value="NZ_CABKVM010000010.1"/>
</dbReference>
<evidence type="ECO:0000313" key="1">
    <source>
        <dbReference type="EMBL" id="TCL51754.1"/>
    </source>
</evidence>
<dbReference type="GO" id="GO:0005829">
    <property type="term" value="C:cytosol"/>
    <property type="evidence" value="ECO:0007669"/>
    <property type="project" value="TreeGrafter"/>
</dbReference>
<dbReference type="PANTHER" id="PTHR43434">
    <property type="entry name" value="PHOSPHOGLYCOLATE PHOSPHATASE"/>
    <property type="match status" value="1"/>
</dbReference>
<dbReference type="InterPro" id="IPR041492">
    <property type="entry name" value="HAD_2"/>
</dbReference>
<dbReference type="OrthoDB" id="9807630at2"/>
<dbReference type="SFLD" id="SFLDS00003">
    <property type="entry name" value="Haloacid_Dehalogenase"/>
    <property type="match status" value="1"/>
</dbReference>
<dbReference type="AlphaFoldDB" id="A0A4R1QI89"/>
<dbReference type="SFLD" id="SFLDG01129">
    <property type="entry name" value="C1.5:_HAD__Beta-PGM__Phosphata"/>
    <property type="match status" value="1"/>
</dbReference>
<dbReference type="InterPro" id="IPR023198">
    <property type="entry name" value="PGP-like_dom2"/>
</dbReference>
<dbReference type="InterPro" id="IPR050155">
    <property type="entry name" value="HAD-like_hydrolase_sf"/>
</dbReference>
<organism evidence="1 2">
    <name type="scientific">Allofournierella massiliensis</name>
    <dbReference type="NCBI Taxonomy" id="1650663"/>
    <lineage>
        <taxon>Bacteria</taxon>
        <taxon>Bacillati</taxon>
        <taxon>Bacillota</taxon>
        <taxon>Clostridia</taxon>
        <taxon>Eubacteriales</taxon>
        <taxon>Oscillospiraceae</taxon>
        <taxon>Allofournierella</taxon>
    </lineage>
</organism>
<sequence length="216" mass="23323">MYRSVIFDLDGTLLNTLEDLAAAGEYVCAQNGWPAHTLEEYRYFVGNGIPKLCERFSPADQRSPERLAQTLEQFTRYYDAHKEDTTAPYPGIASLLDALQAAGVVFGVLTNKAHPLAKGVLEHYFPGRFSFVQGAVPGVPVKPEPTALRQLMAAMGADAASTLFVGDSNVDIRTAKNGGLAGCGVLWGFRTEEELRGEGADYIAADPAALARIILE</sequence>
<dbReference type="NCBIfam" id="TIGR01549">
    <property type="entry name" value="HAD-SF-IA-v1"/>
    <property type="match status" value="1"/>
</dbReference>